<gene>
    <name evidence="1" type="ORF">DY000_02014056</name>
</gene>
<reference evidence="1 2" key="1">
    <citation type="journal article" date="2020" name="BMC Genomics">
        <title>Intraspecific diversification of the crop wild relative Brassica cretica Lam. using demographic model selection.</title>
        <authorList>
            <person name="Kioukis A."/>
            <person name="Michalopoulou V.A."/>
            <person name="Briers L."/>
            <person name="Pirintsos S."/>
            <person name="Studholme D.J."/>
            <person name="Pavlidis P."/>
            <person name="Sarris P.F."/>
        </authorList>
    </citation>
    <scope>NUCLEOTIDE SEQUENCE [LARGE SCALE GENOMIC DNA]</scope>
    <source>
        <strain evidence="2">cv. PFS-1207/04</strain>
    </source>
</reference>
<accession>A0ABQ7D9X0</accession>
<comment type="caution">
    <text evidence="1">The sequence shown here is derived from an EMBL/GenBank/DDBJ whole genome shotgun (WGS) entry which is preliminary data.</text>
</comment>
<protein>
    <submittedName>
        <fullName evidence="1">Uncharacterized protein</fullName>
    </submittedName>
</protein>
<evidence type="ECO:0000313" key="2">
    <source>
        <dbReference type="Proteomes" id="UP000266723"/>
    </source>
</evidence>
<dbReference type="EMBL" id="QGKV02000759">
    <property type="protein sequence ID" value="KAF3569262.1"/>
    <property type="molecule type" value="Genomic_DNA"/>
</dbReference>
<keyword evidence="2" id="KW-1185">Reference proteome</keyword>
<evidence type="ECO:0000313" key="1">
    <source>
        <dbReference type="EMBL" id="KAF3569262.1"/>
    </source>
</evidence>
<name>A0ABQ7D9X0_BRACR</name>
<dbReference type="Proteomes" id="UP000266723">
    <property type="component" value="Unassembled WGS sequence"/>
</dbReference>
<organism evidence="1 2">
    <name type="scientific">Brassica cretica</name>
    <name type="common">Mustard</name>
    <dbReference type="NCBI Taxonomy" id="69181"/>
    <lineage>
        <taxon>Eukaryota</taxon>
        <taxon>Viridiplantae</taxon>
        <taxon>Streptophyta</taxon>
        <taxon>Embryophyta</taxon>
        <taxon>Tracheophyta</taxon>
        <taxon>Spermatophyta</taxon>
        <taxon>Magnoliopsida</taxon>
        <taxon>eudicotyledons</taxon>
        <taxon>Gunneridae</taxon>
        <taxon>Pentapetalae</taxon>
        <taxon>rosids</taxon>
        <taxon>malvids</taxon>
        <taxon>Brassicales</taxon>
        <taxon>Brassicaceae</taxon>
        <taxon>Brassiceae</taxon>
        <taxon>Brassica</taxon>
    </lineage>
</organism>
<proteinExistence type="predicted"/>
<sequence length="216" mass="24646">MNILQRESLQNCVRRKKDRDVEEELVLSRLLSPFFSDFGEQGLSRSLADFTDRSPMKRATTDRPHISVISSTDLEEEENPFLKLPMELLLLFGDGREANDRLHHDHEEQKADERHEFLVAMIQNLKPVVRIKKHINPVQQSFPSAISGGDQAMDRTLLVSIRIIVMMYAGVGCSRLPISWQYPRDKQSVVERITGGAMNDVWGDFGYIDANNHLGA</sequence>